<reference evidence="10 11" key="1">
    <citation type="submission" date="2021-05" db="EMBL/GenBank/DDBJ databases">
        <title>Genome Assembly of Synthetic Allotetraploid Brassica napus Reveals Homoeologous Exchanges between Subgenomes.</title>
        <authorList>
            <person name="Davis J.T."/>
        </authorList>
    </citation>
    <scope>NUCLEOTIDE SEQUENCE [LARGE SCALE GENOMIC DNA]</scope>
    <source>
        <strain evidence="11">cv. Da-Ae</strain>
        <tissue evidence="10">Seedling</tissue>
    </source>
</reference>
<dbReference type="EMBL" id="JAGKQM010000013">
    <property type="protein sequence ID" value="KAH0895284.1"/>
    <property type="molecule type" value="Genomic_DNA"/>
</dbReference>
<evidence type="ECO:0000256" key="1">
    <source>
        <dbReference type="ARBA" id="ARBA00004123"/>
    </source>
</evidence>
<accession>A0ABQ8ARW7</accession>
<comment type="subcellular location">
    <subcellularLocation>
        <location evidence="1">Nucleus</location>
    </subcellularLocation>
</comment>
<gene>
    <name evidence="10" type="ORF">HID58_057713</name>
</gene>
<proteinExistence type="predicted"/>
<evidence type="ECO:0000256" key="7">
    <source>
        <dbReference type="SAM" id="MobiDB-lite"/>
    </source>
</evidence>
<dbReference type="CDD" id="cd00167">
    <property type="entry name" value="SANT"/>
    <property type="match status" value="2"/>
</dbReference>
<comment type="caution">
    <text evidence="10">The sequence shown here is derived from an EMBL/GenBank/DDBJ whole genome shotgun (WGS) entry which is preliminary data.</text>
</comment>
<dbReference type="Proteomes" id="UP000824890">
    <property type="component" value="Unassembled WGS sequence"/>
</dbReference>
<organism evidence="10 11">
    <name type="scientific">Brassica napus</name>
    <name type="common">Rape</name>
    <dbReference type="NCBI Taxonomy" id="3708"/>
    <lineage>
        <taxon>Eukaryota</taxon>
        <taxon>Viridiplantae</taxon>
        <taxon>Streptophyta</taxon>
        <taxon>Embryophyta</taxon>
        <taxon>Tracheophyta</taxon>
        <taxon>Spermatophyta</taxon>
        <taxon>Magnoliopsida</taxon>
        <taxon>eudicotyledons</taxon>
        <taxon>Gunneridae</taxon>
        <taxon>Pentapetalae</taxon>
        <taxon>rosids</taxon>
        <taxon>malvids</taxon>
        <taxon>Brassicales</taxon>
        <taxon>Brassicaceae</taxon>
        <taxon>Brassiceae</taxon>
        <taxon>Brassica</taxon>
    </lineage>
</organism>
<dbReference type="SMART" id="SM00717">
    <property type="entry name" value="SANT"/>
    <property type="match status" value="2"/>
</dbReference>
<dbReference type="InterPro" id="IPR051953">
    <property type="entry name" value="Plant_SW-associated_TFs"/>
</dbReference>
<keyword evidence="4" id="KW-0238">DNA-binding</keyword>
<evidence type="ECO:0000259" key="9">
    <source>
        <dbReference type="PROSITE" id="PS51294"/>
    </source>
</evidence>
<feature type="domain" description="HTH myb-type" evidence="9">
    <location>
        <begin position="95"/>
        <end position="149"/>
    </location>
</feature>
<protein>
    <submittedName>
        <fullName evidence="10">Uncharacterized protein</fullName>
    </submittedName>
</protein>
<evidence type="ECO:0000256" key="6">
    <source>
        <dbReference type="ARBA" id="ARBA00023242"/>
    </source>
</evidence>
<feature type="region of interest" description="Disordered" evidence="7">
    <location>
        <begin position="179"/>
        <end position="205"/>
    </location>
</feature>
<dbReference type="InterPro" id="IPR017930">
    <property type="entry name" value="Myb_dom"/>
</dbReference>
<evidence type="ECO:0000256" key="5">
    <source>
        <dbReference type="ARBA" id="ARBA00023163"/>
    </source>
</evidence>
<evidence type="ECO:0000313" key="11">
    <source>
        <dbReference type="Proteomes" id="UP000824890"/>
    </source>
</evidence>
<keyword evidence="6" id="KW-0539">Nucleus</keyword>
<sequence>ILVHVYQKKKRIHNDHLDGSSHPYFPCFGSVMGKGRAPCCDKSKVKRGPWSPKEDLTLITFIQKHGHHNWRSLPKLAGLMRCGKSCRLRWINYLRPDVKRGNFSKEEEDAIIHFHQTLGNKWSKIASFLPGRTDNEIKNVWNTHLKKRLFPNSSSYSSISCPNDRPTEADQKKNYAIVQEERNSRDNESQDPPSSSHLHGKHMHTKPELDEVNELHEIQLLLDHDDFDDITSAFLQTTETLFPVQPLDSLLQTPTLTGFHNTGGATQEATEPQSFDHSQPEIPCGFEETNGEFDLWSQPSPNSEEFDEWLSFMDNQTYFDDFTLFGEVCL</sequence>
<keyword evidence="2" id="KW-0677">Repeat</keyword>
<evidence type="ECO:0000256" key="4">
    <source>
        <dbReference type="ARBA" id="ARBA00023125"/>
    </source>
</evidence>
<evidence type="ECO:0000259" key="8">
    <source>
        <dbReference type="PROSITE" id="PS50090"/>
    </source>
</evidence>
<dbReference type="PANTHER" id="PTHR47997">
    <property type="entry name" value="MYB DOMAIN PROTEIN 55"/>
    <property type="match status" value="1"/>
</dbReference>
<dbReference type="SUPFAM" id="SSF46689">
    <property type="entry name" value="Homeodomain-like"/>
    <property type="match status" value="1"/>
</dbReference>
<keyword evidence="3" id="KW-0805">Transcription regulation</keyword>
<dbReference type="Gene3D" id="1.10.10.60">
    <property type="entry name" value="Homeodomain-like"/>
    <property type="match status" value="2"/>
</dbReference>
<feature type="domain" description="Myb-like" evidence="8">
    <location>
        <begin position="42"/>
        <end position="94"/>
    </location>
</feature>
<dbReference type="PROSITE" id="PS50090">
    <property type="entry name" value="MYB_LIKE"/>
    <property type="match status" value="2"/>
</dbReference>
<feature type="domain" description="Myb-like" evidence="8">
    <location>
        <begin position="95"/>
        <end position="145"/>
    </location>
</feature>
<dbReference type="InterPro" id="IPR009057">
    <property type="entry name" value="Homeodomain-like_sf"/>
</dbReference>
<evidence type="ECO:0000256" key="2">
    <source>
        <dbReference type="ARBA" id="ARBA00022737"/>
    </source>
</evidence>
<dbReference type="Pfam" id="PF00249">
    <property type="entry name" value="Myb_DNA-binding"/>
    <property type="match status" value="2"/>
</dbReference>
<name>A0ABQ8ARW7_BRANA</name>
<dbReference type="PANTHER" id="PTHR47997:SF75">
    <property type="entry name" value="MYB DOMAIN PROTEIN 55"/>
    <property type="match status" value="1"/>
</dbReference>
<feature type="compositionally biased region" description="Basic and acidic residues" evidence="7">
    <location>
        <begin position="179"/>
        <end position="188"/>
    </location>
</feature>
<dbReference type="InterPro" id="IPR001005">
    <property type="entry name" value="SANT/Myb"/>
</dbReference>
<keyword evidence="5" id="KW-0804">Transcription</keyword>
<evidence type="ECO:0000313" key="10">
    <source>
        <dbReference type="EMBL" id="KAH0895284.1"/>
    </source>
</evidence>
<feature type="non-terminal residue" evidence="10">
    <location>
        <position position="1"/>
    </location>
</feature>
<evidence type="ECO:0000256" key="3">
    <source>
        <dbReference type="ARBA" id="ARBA00023015"/>
    </source>
</evidence>
<feature type="domain" description="HTH myb-type" evidence="9">
    <location>
        <begin position="42"/>
        <end position="94"/>
    </location>
</feature>
<dbReference type="PROSITE" id="PS51294">
    <property type="entry name" value="HTH_MYB"/>
    <property type="match status" value="2"/>
</dbReference>
<keyword evidence="11" id="KW-1185">Reference proteome</keyword>